<proteinExistence type="predicted"/>
<evidence type="ECO:0000313" key="2">
    <source>
        <dbReference type="EMBL" id="MEW1974780.1"/>
    </source>
</evidence>
<dbReference type="EMBL" id="JBFBMH010000007">
    <property type="protein sequence ID" value="MEW1974780.1"/>
    <property type="molecule type" value="Genomic_DNA"/>
</dbReference>
<name>A0ABV3LHC0_9MICO</name>
<dbReference type="Proteomes" id="UP001553715">
    <property type="component" value="Unassembled WGS sequence"/>
</dbReference>
<feature type="transmembrane region" description="Helical" evidence="1">
    <location>
        <begin position="13"/>
        <end position="34"/>
    </location>
</feature>
<accession>A0ABV3LHC0</accession>
<evidence type="ECO:0000313" key="3">
    <source>
        <dbReference type="Proteomes" id="UP001553715"/>
    </source>
</evidence>
<protein>
    <submittedName>
        <fullName evidence="2">TadE family protein</fullName>
    </submittedName>
</protein>
<comment type="caution">
    <text evidence="2">The sequence shown here is derived from an EMBL/GenBank/DDBJ whole genome shotgun (WGS) entry which is preliminary data.</text>
</comment>
<keyword evidence="1" id="KW-0472">Membrane</keyword>
<keyword evidence="3" id="KW-1185">Reference proteome</keyword>
<gene>
    <name evidence="2" type="ORF">AB0301_06845</name>
</gene>
<organism evidence="2 3">
    <name type="scientific">Microbacterium profundi</name>
    <dbReference type="NCBI Taxonomy" id="450380"/>
    <lineage>
        <taxon>Bacteria</taxon>
        <taxon>Bacillati</taxon>
        <taxon>Actinomycetota</taxon>
        <taxon>Actinomycetes</taxon>
        <taxon>Micrococcales</taxon>
        <taxon>Microbacteriaceae</taxon>
        <taxon>Microbacterium</taxon>
    </lineage>
</organism>
<keyword evidence="1" id="KW-0812">Transmembrane</keyword>
<dbReference type="RefSeq" id="WP_234001186.1">
    <property type="nucleotide sequence ID" value="NZ_JAJVKR010000008.1"/>
</dbReference>
<keyword evidence="1" id="KW-1133">Transmembrane helix</keyword>
<reference evidence="2 3" key="1">
    <citation type="submission" date="2024-06" db="EMBL/GenBank/DDBJ databases">
        <title>The Natural Products Discovery Center: Release of the First 8490 Sequenced Strains for Exploring Actinobacteria Biosynthetic Diversity.</title>
        <authorList>
            <person name="Kalkreuter E."/>
            <person name="Kautsar S.A."/>
            <person name="Yang D."/>
            <person name="Bader C.D."/>
            <person name="Teijaro C.N."/>
            <person name="Fluegel L."/>
            <person name="Davis C.M."/>
            <person name="Simpson J.R."/>
            <person name="Lauterbach L."/>
            <person name="Steele A.D."/>
            <person name="Gui C."/>
            <person name="Meng S."/>
            <person name="Li G."/>
            <person name="Viehrig K."/>
            <person name="Ye F."/>
            <person name="Su P."/>
            <person name="Kiefer A.F."/>
            <person name="Nichols A."/>
            <person name="Cepeda A.J."/>
            <person name="Yan W."/>
            <person name="Fan B."/>
            <person name="Jiang Y."/>
            <person name="Adhikari A."/>
            <person name="Zheng C.-J."/>
            <person name="Schuster L."/>
            <person name="Cowan T.M."/>
            <person name="Smanski M.J."/>
            <person name="Chevrette M.G."/>
            <person name="De Carvalho L.P.S."/>
            <person name="Shen B."/>
        </authorList>
    </citation>
    <scope>NUCLEOTIDE SEQUENCE [LARGE SCALE GENOMIC DNA]</scope>
    <source>
        <strain evidence="2 3">NPDC077434</strain>
    </source>
</reference>
<sequence>MAKSDDGSAALEFITVGVILLVPLAYLVITLGAVQESLLGVEAAARHTARVIGQADDVESAAVNGDAVLASVVDQYGMDAENVEVSMSCSPAGAACPSAGATVIVTVTTRVSLPFVPPIFGLDKAASIPLEAAAAQKVSRLWGTG</sequence>
<evidence type="ECO:0000256" key="1">
    <source>
        <dbReference type="SAM" id="Phobius"/>
    </source>
</evidence>